<evidence type="ECO:0000256" key="1">
    <source>
        <dbReference type="ARBA" id="ARBA00009054"/>
    </source>
</evidence>
<dbReference type="CDD" id="cd00446">
    <property type="entry name" value="GrpE"/>
    <property type="match status" value="1"/>
</dbReference>
<dbReference type="EMBL" id="MGHU01000018">
    <property type="protein sequence ID" value="OGM77464.1"/>
    <property type="molecule type" value="Genomic_DNA"/>
</dbReference>
<comment type="caution">
    <text evidence="5">The sequence shown here is derived from an EMBL/GenBank/DDBJ whole genome shotgun (WGS) entry which is preliminary data.</text>
</comment>
<dbReference type="PANTHER" id="PTHR21237:SF23">
    <property type="entry name" value="GRPE PROTEIN HOMOLOG, MITOCHONDRIAL"/>
    <property type="match status" value="1"/>
</dbReference>
<evidence type="ECO:0000256" key="2">
    <source>
        <dbReference type="ARBA" id="ARBA00023186"/>
    </source>
</evidence>
<dbReference type="PANTHER" id="PTHR21237">
    <property type="entry name" value="GRPE PROTEIN"/>
    <property type="match status" value="1"/>
</dbReference>
<comment type="subunit">
    <text evidence="3">Homodimer.</text>
</comment>
<evidence type="ECO:0000313" key="5">
    <source>
        <dbReference type="EMBL" id="OGM77464.1"/>
    </source>
</evidence>
<dbReference type="Proteomes" id="UP000179241">
    <property type="component" value="Unassembled WGS sequence"/>
</dbReference>
<protein>
    <recommendedName>
        <fullName evidence="3">Protein GrpE</fullName>
    </recommendedName>
    <alternativeName>
        <fullName evidence="3">HSP-70 cofactor</fullName>
    </alternativeName>
</protein>
<keyword evidence="3" id="KW-0963">Cytoplasm</keyword>
<comment type="subcellular location">
    <subcellularLocation>
        <location evidence="3">Cytoplasm</location>
    </subcellularLocation>
</comment>
<dbReference type="GO" id="GO:0051082">
    <property type="term" value="F:unfolded protein binding"/>
    <property type="evidence" value="ECO:0007669"/>
    <property type="project" value="TreeGrafter"/>
</dbReference>
<organism evidence="5 6">
    <name type="scientific">Candidatus Woesebacteria bacterium RIFOXYA1_FULL_43_9</name>
    <dbReference type="NCBI Taxonomy" id="1802534"/>
    <lineage>
        <taxon>Bacteria</taxon>
        <taxon>Candidatus Woeseibacteriota</taxon>
    </lineage>
</organism>
<dbReference type="Pfam" id="PF01025">
    <property type="entry name" value="GrpE"/>
    <property type="match status" value="1"/>
</dbReference>
<dbReference type="SUPFAM" id="SSF58014">
    <property type="entry name" value="Coiled-coil domain of nucleotide exchange factor GrpE"/>
    <property type="match status" value="1"/>
</dbReference>
<dbReference type="InterPro" id="IPR000740">
    <property type="entry name" value="GrpE"/>
</dbReference>
<dbReference type="HAMAP" id="MF_01151">
    <property type="entry name" value="GrpE"/>
    <property type="match status" value="1"/>
</dbReference>
<dbReference type="GO" id="GO:0006457">
    <property type="term" value="P:protein folding"/>
    <property type="evidence" value="ECO:0007669"/>
    <property type="project" value="InterPro"/>
</dbReference>
<keyword evidence="3" id="KW-0346">Stress response</keyword>
<accession>A0A1F8CMD3</accession>
<dbReference type="GO" id="GO:0005737">
    <property type="term" value="C:cytoplasm"/>
    <property type="evidence" value="ECO:0007669"/>
    <property type="project" value="UniProtKB-SubCell"/>
</dbReference>
<comment type="function">
    <text evidence="3">Participates actively in the response to hyperosmotic and heat shock by preventing the aggregation of stress-denatured proteins, in association with DnaK and GrpE. It is the nucleotide exchange factor for DnaK and may function as a thermosensor. Unfolded proteins bind initially to DnaJ; upon interaction with the DnaJ-bound protein, DnaK hydrolyzes its bound ATP, resulting in the formation of a stable complex. GrpE releases ADP from DnaK; ATP binding to DnaK triggers the release of the substrate protein, thus completing the reaction cycle. Several rounds of ATP-dependent interactions between DnaJ, DnaK and GrpE are required for fully efficient folding.</text>
</comment>
<gene>
    <name evidence="3" type="primary">grpE</name>
    <name evidence="5" type="ORF">A2188_03435</name>
</gene>
<comment type="similarity">
    <text evidence="1 3 4">Belongs to the GrpE family.</text>
</comment>
<dbReference type="PRINTS" id="PR00773">
    <property type="entry name" value="GRPEPROTEIN"/>
</dbReference>
<name>A0A1F8CMD3_9BACT</name>
<dbReference type="GO" id="GO:0000774">
    <property type="term" value="F:adenyl-nucleotide exchange factor activity"/>
    <property type="evidence" value="ECO:0007669"/>
    <property type="project" value="InterPro"/>
</dbReference>
<dbReference type="GO" id="GO:0042803">
    <property type="term" value="F:protein homodimerization activity"/>
    <property type="evidence" value="ECO:0007669"/>
    <property type="project" value="InterPro"/>
</dbReference>
<evidence type="ECO:0000256" key="4">
    <source>
        <dbReference type="RuleBase" id="RU004478"/>
    </source>
</evidence>
<dbReference type="AlphaFoldDB" id="A0A1F8CMD3"/>
<dbReference type="GO" id="GO:0051087">
    <property type="term" value="F:protein-folding chaperone binding"/>
    <property type="evidence" value="ECO:0007669"/>
    <property type="project" value="InterPro"/>
</dbReference>
<keyword evidence="2 3" id="KW-0143">Chaperone</keyword>
<proteinExistence type="inferred from homology"/>
<dbReference type="InterPro" id="IPR009012">
    <property type="entry name" value="GrpE_head"/>
</dbReference>
<reference evidence="5 6" key="1">
    <citation type="journal article" date="2016" name="Nat. Commun.">
        <title>Thousands of microbial genomes shed light on interconnected biogeochemical processes in an aquifer system.</title>
        <authorList>
            <person name="Anantharaman K."/>
            <person name="Brown C.T."/>
            <person name="Hug L.A."/>
            <person name="Sharon I."/>
            <person name="Castelle C.J."/>
            <person name="Probst A.J."/>
            <person name="Thomas B.C."/>
            <person name="Singh A."/>
            <person name="Wilkins M.J."/>
            <person name="Karaoz U."/>
            <person name="Brodie E.L."/>
            <person name="Williams K.H."/>
            <person name="Hubbard S.S."/>
            <person name="Banfield J.F."/>
        </authorList>
    </citation>
    <scope>NUCLEOTIDE SEQUENCE [LARGE SCALE GENOMIC DNA]</scope>
</reference>
<dbReference type="InterPro" id="IPR013805">
    <property type="entry name" value="GrpE_CC"/>
</dbReference>
<sequence length="137" mass="15578">MTKKKIDNYKESLARVLADYDNFKKRTEAERTMWIEFSSEKLLIKLIPILDNFELALKHTPDQGLGIAVAEFTKIFAEEGLEPIEPKVGDVYNHELHEVIETVAGGGPNTVVETVLKGWKYKTGKVIRFAKVKVCQK</sequence>
<dbReference type="SUPFAM" id="SSF51064">
    <property type="entry name" value="Head domain of nucleotide exchange factor GrpE"/>
    <property type="match status" value="1"/>
</dbReference>
<evidence type="ECO:0000313" key="6">
    <source>
        <dbReference type="Proteomes" id="UP000179241"/>
    </source>
</evidence>
<evidence type="ECO:0000256" key="3">
    <source>
        <dbReference type="HAMAP-Rule" id="MF_01151"/>
    </source>
</evidence>
<dbReference type="Gene3D" id="3.90.20.20">
    <property type="match status" value="1"/>
</dbReference>